<feature type="domain" description="Acyl-CoA dehydrogenase/oxidase C-terminal" evidence="12">
    <location>
        <begin position="238"/>
        <end position="386"/>
    </location>
</feature>
<dbReference type="FunFam" id="2.40.110.10:FF:000002">
    <property type="entry name" value="Acyl-CoA dehydrogenase fadE12"/>
    <property type="match status" value="1"/>
</dbReference>
<comment type="catalytic activity">
    <reaction evidence="10">
        <text>a 2,3-saturated acyl-CoA + A = a 2,3-dehydroacyl-CoA + AH2</text>
        <dbReference type="Rhea" id="RHEA:48608"/>
        <dbReference type="ChEBI" id="CHEBI:13193"/>
        <dbReference type="ChEBI" id="CHEBI:17499"/>
        <dbReference type="ChEBI" id="CHEBI:60015"/>
        <dbReference type="ChEBI" id="CHEBI:65111"/>
    </reaction>
</comment>
<comment type="cofactor">
    <cofactor evidence="1 11">
        <name>FAD</name>
        <dbReference type="ChEBI" id="CHEBI:57692"/>
    </cofactor>
</comment>
<evidence type="ECO:0000256" key="5">
    <source>
        <dbReference type="ARBA" id="ARBA00022827"/>
    </source>
</evidence>
<dbReference type="InterPro" id="IPR006089">
    <property type="entry name" value="Acyl-CoA_DH_CS"/>
</dbReference>
<feature type="domain" description="Acyl-CoA dehydrogenase/oxidase N-terminal" evidence="14">
    <location>
        <begin position="18"/>
        <end position="124"/>
    </location>
</feature>
<proteinExistence type="inferred from homology"/>
<evidence type="ECO:0000256" key="4">
    <source>
        <dbReference type="ARBA" id="ARBA00022630"/>
    </source>
</evidence>
<evidence type="ECO:0000313" key="16">
    <source>
        <dbReference type="Proteomes" id="UP000186104"/>
    </source>
</evidence>
<keyword evidence="6 11" id="KW-0560">Oxidoreductase</keyword>
<gene>
    <name evidence="15" type="ORF">BJL86_0462</name>
</gene>
<evidence type="ECO:0000259" key="13">
    <source>
        <dbReference type="Pfam" id="PF02770"/>
    </source>
</evidence>
<dbReference type="InterPro" id="IPR009075">
    <property type="entry name" value="AcylCo_DH/oxidase_C"/>
</dbReference>
<dbReference type="EMBL" id="CP015961">
    <property type="protein sequence ID" value="ANI91269.1"/>
    <property type="molecule type" value="Genomic_DNA"/>
</dbReference>
<dbReference type="PANTHER" id="PTHR48083">
    <property type="entry name" value="MEDIUM-CHAIN SPECIFIC ACYL-COA DEHYDROGENASE, MITOCHONDRIAL-RELATED"/>
    <property type="match status" value="1"/>
</dbReference>
<comment type="function">
    <text evidence="7">Catalyzes the dehydrogenation at the alpha-beta position of ACP-bound acyl chains. This results in the introduction of a double bond in the lipidic chain, which is further transferred to the epsilon-amino group of lysine residue in the mycobactin core by MbtK.</text>
</comment>
<evidence type="ECO:0000256" key="2">
    <source>
        <dbReference type="ARBA" id="ARBA00005102"/>
    </source>
</evidence>
<dbReference type="RefSeq" id="WP_075844786.1">
    <property type="nucleotide sequence ID" value="NZ_CP015961.1"/>
</dbReference>
<evidence type="ECO:0000256" key="11">
    <source>
        <dbReference type="RuleBase" id="RU362125"/>
    </source>
</evidence>
<evidence type="ECO:0000259" key="12">
    <source>
        <dbReference type="Pfam" id="PF00441"/>
    </source>
</evidence>
<dbReference type="GO" id="GO:0050660">
    <property type="term" value="F:flavin adenine dinucleotide binding"/>
    <property type="evidence" value="ECO:0007669"/>
    <property type="project" value="InterPro"/>
</dbReference>
<dbReference type="STRING" id="499555.BJL86_0462"/>
<evidence type="ECO:0000313" key="15">
    <source>
        <dbReference type="EMBL" id="ANI91269.1"/>
    </source>
</evidence>
<keyword evidence="16" id="KW-1185">Reference proteome</keyword>
<dbReference type="Proteomes" id="UP000186104">
    <property type="component" value="Chromosome"/>
</dbReference>
<comment type="similarity">
    <text evidence="3 11">Belongs to the acyl-CoA dehydrogenase family.</text>
</comment>
<evidence type="ECO:0000256" key="6">
    <source>
        <dbReference type="ARBA" id="ARBA00023002"/>
    </source>
</evidence>
<dbReference type="InterPro" id="IPR009100">
    <property type="entry name" value="AcylCoA_DH/oxidase_NM_dom_sf"/>
</dbReference>
<keyword evidence="5 11" id="KW-0274">FAD</keyword>
<dbReference type="PROSITE" id="PS00072">
    <property type="entry name" value="ACYL_COA_DH_1"/>
    <property type="match status" value="1"/>
</dbReference>
<dbReference type="AlphaFoldDB" id="A0A173LHM4"/>
<dbReference type="KEGG" id="dtm:BJL86_0462"/>
<dbReference type="GO" id="GO:0003995">
    <property type="term" value="F:acyl-CoA dehydrogenase activity"/>
    <property type="evidence" value="ECO:0007669"/>
    <property type="project" value="InterPro"/>
</dbReference>
<accession>A0A173LHM4</accession>
<dbReference type="InterPro" id="IPR046373">
    <property type="entry name" value="Acyl-CoA_Oxase/DH_mid-dom_sf"/>
</dbReference>
<dbReference type="InterPro" id="IPR006091">
    <property type="entry name" value="Acyl-CoA_Oxase/DH_mid-dom"/>
</dbReference>
<dbReference type="InterPro" id="IPR050741">
    <property type="entry name" value="Acyl-CoA_dehydrogenase"/>
</dbReference>
<name>A0A173LHM4_9ACTN</name>
<reference evidence="15 16" key="1">
    <citation type="submission" date="2016-06" db="EMBL/GenBank/DDBJ databases">
        <title>Complete genome sequence of a saline-alkali tolerant type strain Dietzia timorensis ID05-A0528T.</title>
        <authorList>
            <person name="Wu X."/>
        </authorList>
    </citation>
    <scope>NUCLEOTIDE SEQUENCE [LARGE SCALE GENOMIC DNA]</scope>
    <source>
        <strain evidence="15 16">ID05-A0528</strain>
    </source>
</reference>
<organism evidence="15 16">
    <name type="scientific">Dietzia timorensis</name>
    <dbReference type="NCBI Taxonomy" id="499555"/>
    <lineage>
        <taxon>Bacteria</taxon>
        <taxon>Bacillati</taxon>
        <taxon>Actinomycetota</taxon>
        <taxon>Actinomycetes</taxon>
        <taxon>Mycobacteriales</taxon>
        <taxon>Dietziaceae</taxon>
        <taxon>Dietzia</taxon>
    </lineage>
</organism>
<evidence type="ECO:0000256" key="3">
    <source>
        <dbReference type="ARBA" id="ARBA00009347"/>
    </source>
</evidence>
<evidence type="ECO:0000256" key="1">
    <source>
        <dbReference type="ARBA" id="ARBA00001974"/>
    </source>
</evidence>
<dbReference type="Gene3D" id="1.10.540.10">
    <property type="entry name" value="Acyl-CoA dehydrogenase/oxidase, N-terminal domain"/>
    <property type="match status" value="1"/>
</dbReference>
<protein>
    <recommendedName>
        <fullName evidence="8">Acyl-[acyl-carrier-protein] dehydrogenase MbtN</fullName>
    </recommendedName>
    <alternativeName>
        <fullName evidence="9">Mycobactin synthase protein N</fullName>
    </alternativeName>
</protein>
<dbReference type="SUPFAM" id="SSF56645">
    <property type="entry name" value="Acyl-CoA dehydrogenase NM domain-like"/>
    <property type="match status" value="1"/>
</dbReference>
<sequence length="386" mass="42351">MFEMTPYESPWMDGELGSLRDMAREFFKRESVPNQERWAEQHQVDRDFWRKAGDSGLLCMSIPEEYGGGGGTFAHEAVVLEEQASAGDDAFGNSVHSGIVAHYVLKYGTEEQKHAWLPKLASGELVGAIAMTEPGAGSDLQALKTKAELDGDHYAVNGAKTFITNGSHANFIIVVVRTGGEGGGGLSLLGVETDDLKGFSRGRVLDKIGMPGQDTRELFFDDMRVPAENILGGEAGVGAGFIQLMEQLPQERLIIAVAATAATELALAETIAYTKERQAFGREVIKFQNTRFVLAECLMETRSTRTFVDWCIQQHLEGRLDPATASMAKAHATEKQCEVTDRCLQLFGGYGYMREYPIARMYAGARVQKIYGGTNEIMKELIARSL</sequence>
<dbReference type="Pfam" id="PF02771">
    <property type="entry name" value="Acyl-CoA_dh_N"/>
    <property type="match status" value="1"/>
</dbReference>
<dbReference type="OrthoDB" id="8876745at2"/>
<evidence type="ECO:0000256" key="9">
    <source>
        <dbReference type="ARBA" id="ARBA00042660"/>
    </source>
</evidence>
<dbReference type="InterPro" id="IPR037069">
    <property type="entry name" value="AcylCoA_DH/ox_N_sf"/>
</dbReference>
<dbReference type="InterPro" id="IPR036250">
    <property type="entry name" value="AcylCo_DH-like_C"/>
</dbReference>
<dbReference type="Pfam" id="PF00441">
    <property type="entry name" value="Acyl-CoA_dh_1"/>
    <property type="match status" value="1"/>
</dbReference>
<feature type="domain" description="Acyl-CoA oxidase/dehydrogenase middle" evidence="13">
    <location>
        <begin position="128"/>
        <end position="223"/>
    </location>
</feature>
<evidence type="ECO:0000256" key="8">
    <source>
        <dbReference type="ARBA" id="ARBA00040394"/>
    </source>
</evidence>
<dbReference type="Gene3D" id="1.20.140.10">
    <property type="entry name" value="Butyryl-CoA Dehydrogenase, subunit A, domain 3"/>
    <property type="match status" value="1"/>
</dbReference>
<dbReference type="FunFam" id="1.20.140.10:FF:000001">
    <property type="entry name" value="Acyl-CoA dehydrogenase"/>
    <property type="match status" value="1"/>
</dbReference>
<dbReference type="SUPFAM" id="SSF47203">
    <property type="entry name" value="Acyl-CoA dehydrogenase C-terminal domain-like"/>
    <property type="match status" value="1"/>
</dbReference>
<dbReference type="Gene3D" id="2.40.110.10">
    <property type="entry name" value="Butyryl-CoA Dehydrogenase, subunit A, domain 2"/>
    <property type="match status" value="1"/>
</dbReference>
<evidence type="ECO:0000256" key="10">
    <source>
        <dbReference type="ARBA" id="ARBA00052546"/>
    </source>
</evidence>
<dbReference type="GO" id="GO:0005737">
    <property type="term" value="C:cytoplasm"/>
    <property type="evidence" value="ECO:0007669"/>
    <property type="project" value="TreeGrafter"/>
</dbReference>
<dbReference type="InterPro" id="IPR013786">
    <property type="entry name" value="AcylCoA_DH/ox_N"/>
</dbReference>
<comment type="pathway">
    <text evidence="2">Siderophore biosynthesis; mycobactin biosynthesis.</text>
</comment>
<evidence type="ECO:0000256" key="7">
    <source>
        <dbReference type="ARBA" id="ARBA00037085"/>
    </source>
</evidence>
<dbReference type="Pfam" id="PF02770">
    <property type="entry name" value="Acyl-CoA_dh_M"/>
    <property type="match status" value="1"/>
</dbReference>
<evidence type="ECO:0000259" key="14">
    <source>
        <dbReference type="Pfam" id="PF02771"/>
    </source>
</evidence>
<dbReference type="FunFam" id="1.10.540.10:FF:000026">
    <property type="entry name" value="Acyl-CoA dehydrogenase medium chain"/>
    <property type="match status" value="1"/>
</dbReference>
<keyword evidence="4 11" id="KW-0285">Flavoprotein</keyword>
<dbReference type="GO" id="GO:0033539">
    <property type="term" value="P:fatty acid beta-oxidation using acyl-CoA dehydrogenase"/>
    <property type="evidence" value="ECO:0007669"/>
    <property type="project" value="TreeGrafter"/>
</dbReference>
<dbReference type="PANTHER" id="PTHR48083:SF20">
    <property type="entry name" value="LONG-CHAIN SPECIFIC ACYL-COA DEHYDROGENASE, MITOCHONDRIAL"/>
    <property type="match status" value="1"/>
</dbReference>